<protein>
    <submittedName>
        <fullName evidence="3">Uncharacterized protein</fullName>
    </submittedName>
</protein>
<evidence type="ECO:0000256" key="1">
    <source>
        <dbReference type="SAM" id="MobiDB-lite"/>
    </source>
</evidence>
<evidence type="ECO:0000313" key="3">
    <source>
        <dbReference type="EMBL" id="CEK48758.1"/>
    </source>
</evidence>
<organism evidence="3">
    <name type="scientific">Arion vulgaris</name>
    <dbReference type="NCBI Taxonomy" id="1028688"/>
    <lineage>
        <taxon>Eukaryota</taxon>
        <taxon>Metazoa</taxon>
        <taxon>Spiralia</taxon>
        <taxon>Lophotrochozoa</taxon>
        <taxon>Mollusca</taxon>
        <taxon>Gastropoda</taxon>
        <taxon>Heterobranchia</taxon>
        <taxon>Euthyneura</taxon>
        <taxon>Panpulmonata</taxon>
        <taxon>Eupulmonata</taxon>
        <taxon>Stylommatophora</taxon>
        <taxon>Helicina</taxon>
        <taxon>Arionoidea</taxon>
        <taxon>Arionidae</taxon>
        <taxon>Arion</taxon>
    </lineage>
</organism>
<name>A0A0B6XY16_9EUPU</name>
<sequence length="72" mass="7570">IIKMKFLTLLLAFLLAVTVMVSAETVAPQSNEPAEASGDLVVDPVPVESASESASAEDDDSASDEDEEDDDE</sequence>
<feature type="chain" id="PRO_5002110395" evidence="2">
    <location>
        <begin position="24"/>
        <end position="72"/>
    </location>
</feature>
<dbReference type="AlphaFoldDB" id="A0A0B6XY16"/>
<dbReference type="EMBL" id="HACG01001893">
    <property type="protein sequence ID" value="CEK48758.1"/>
    <property type="molecule type" value="Transcribed_RNA"/>
</dbReference>
<keyword evidence="2" id="KW-0732">Signal</keyword>
<feature type="region of interest" description="Disordered" evidence="1">
    <location>
        <begin position="28"/>
        <end position="72"/>
    </location>
</feature>
<reference evidence="3" key="1">
    <citation type="submission" date="2014-12" db="EMBL/GenBank/DDBJ databases">
        <title>Insight into the proteome of Arion vulgaris.</title>
        <authorList>
            <person name="Aradska J."/>
            <person name="Bulat T."/>
            <person name="Smidak R."/>
            <person name="Sarate P."/>
            <person name="Gangsoo J."/>
            <person name="Sialana F."/>
            <person name="Bilban M."/>
            <person name="Lubec G."/>
        </authorList>
    </citation>
    <scope>NUCLEOTIDE SEQUENCE</scope>
    <source>
        <tissue evidence="3">Skin</tissue>
    </source>
</reference>
<proteinExistence type="predicted"/>
<feature type="non-terminal residue" evidence="3">
    <location>
        <position position="72"/>
    </location>
</feature>
<feature type="compositionally biased region" description="Acidic residues" evidence="1">
    <location>
        <begin position="55"/>
        <end position="72"/>
    </location>
</feature>
<feature type="non-terminal residue" evidence="3">
    <location>
        <position position="1"/>
    </location>
</feature>
<evidence type="ECO:0000256" key="2">
    <source>
        <dbReference type="SAM" id="SignalP"/>
    </source>
</evidence>
<feature type="signal peptide" evidence="2">
    <location>
        <begin position="1"/>
        <end position="23"/>
    </location>
</feature>
<gene>
    <name evidence="3" type="primary">ORF5091</name>
</gene>
<accession>A0A0B6XY16</accession>